<dbReference type="PANTHER" id="PTHR43194">
    <property type="entry name" value="HYDROLASE ALPHA/BETA FOLD FAMILY"/>
    <property type="match status" value="1"/>
</dbReference>
<sequence>MTVYFEGSSGVQLAADVTGPWNGRPVVLLHGGGQTRHSWGGTSRALAERGYLAIALDARGHGDSDWSKDSDYSIDAYVGDLRAVLAQLGRPAALVGASLGGLTSLLARGEQPMVDSPAIVLVDVTPRMQPDGRRRIVEFMRGRPEGFATVEEAADAVSAYLPNRPRPKDVSGLVKNLRLGPDGRYRWHWDPAFAEGTRLMNDTARPERFEAAAAAITAPMLLVRGSISEVVADEDVQALRTFAPDMEFVDVEGASHMVAGDRNDVFAAATIRFLERHY</sequence>
<dbReference type="Pfam" id="PF12697">
    <property type="entry name" value="Abhydrolase_6"/>
    <property type="match status" value="1"/>
</dbReference>
<dbReference type="Gene3D" id="3.40.50.1820">
    <property type="entry name" value="alpha/beta hydrolase"/>
    <property type="match status" value="1"/>
</dbReference>
<dbReference type="EMBL" id="JBIAMT010000005">
    <property type="protein sequence ID" value="MFF0499894.1"/>
    <property type="molecule type" value="Genomic_DNA"/>
</dbReference>
<dbReference type="PANTHER" id="PTHR43194:SF2">
    <property type="entry name" value="PEROXISOMAL MEMBRANE PROTEIN LPX1"/>
    <property type="match status" value="1"/>
</dbReference>
<dbReference type="Proteomes" id="UP001601442">
    <property type="component" value="Unassembled WGS sequence"/>
</dbReference>
<evidence type="ECO:0000313" key="2">
    <source>
        <dbReference type="EMBL" id="MFF0499894.1"/>
    </source>
</evidence>
<keyword evidence="3" id="KW-1185">Reference proteome</keyword>
<dbReference type="InterPro" id="IPR000073">
    <property type="entry name" value="AB_hydrolase_1"/>
</dbReference>
<evidence type="ECO:0000313" key="3">
    <source>
        <dbReference type="Proteomes" id="UP001601442"/>
    </source>
</evidence>
<keyword evidence="2" id="KW-0378">Hydrolase</keyword>
<dbReference type="GO" id="GO:0016787">
    <property type="term" value="F:hydrolase activity"/>
    <property type="evidence" value="ECO:0007669"/>
    <property type="project" value="UniProtKB-KW"/>
</dbReference>
<proteinExistence type="predicted"/>
<name>A0ABW6P9Q3_9NOCA</name>
<organism evidence="2 3">
    <name type="scientific">Nocardia aobensis</name>
    <dbReference type="NCBI Taxonomy" id="257277"/>
    <lineage>
        <taxon>Bacteria</taxon>
        <taxon>Bacillati</taxon>
        <taxon>Actinomycetota</taxon>
        <taxon>Actinomycetes</taxon>
        <taxon>Mycobacteriales</taxon>
        <taxon>Nocardiaceae</taxon>
        <taxon>Nocardia</taxon>
    </lineage>
</organism>
<dbReference type="RefSeq" id="WP_387398757.1">
    <property type="nucleotide sequence ID" value="NZ_JBIAMT010000005.1"/>
</dbReference>
<accession>A0ABW6P9Q3</accession>
<gene>
    <name evidence="2" type="ORF">ACFYU5_26075</name>
</gene>
<feature type="domain" description="AB hydrolase-1" evidence="1">
    <location>
        <begin position="26"/>
        <end position="269"/>
    </location>
</feature>
<dbReference type="InterPro" id="IPR050228">
    <property type="entry name" value="Carboxylesterase_BioH"/>
</dbReference>
<protein>
    <submittedName>
        <fullName evidence="2">Alpha/beta fold hydrolase</fullName>
    </submittedName>
</protein>
<reference evidence="2 3" key="1">
    <citation type="submission" date="2024-10" db="EMBL/GenBank/DDBJ databases">
        <title>The Natural Products Discovery Center: Release of the First 8490 Sequenced Strains for Exploring Actinobacteria Biosynthetic Diversity.</title>
        <authorList>
            <person name="Kalkreuter E."/>
            <person name="Kautsar S.A."/>
            <person name="Yang D."/>
            <person name="Bader C.D."/>
            <person name="Teijaro C.N."/>
            <person name="Fluegel L."/>
            <person name="Davis C.M."/>
            <person name="Simpson J.R."/>
            <person name="Lauterbach L."/>
            <person name="Steele A.D."/>
            <person name="Gui C."/>
            <person name="Meng S."/>
            <person name="Li G."/>
            <person name="Viehrig K."/>
            <person name="Ye F."/>
            <person name="Su P."/>
            <person name="Kiefer A.F."/>
            <person name="Nichols A."/>
            <person name="Cepeda A.J."/>
            <person name="Yan W."/>
            <person name="Fan B."/>
            <person name="Jiang Y."/>
            <person name="Adhikari A."/>
            <person name="Zheng C.-J."/>
            <person name="Schuster L."/>
            <person name="Cowan T.M."/>
            <person name="Smanski M.J."/>
            <person name="Chevrette M.G."/>
            <person name="De Carvalho L.P.S."/>
            <person name="Shen B."/>
        </authorList>
    </citation>
    <scope>NUCLEOTIDE SEQUENCE [LARGE SCALE GENOMIC DNA]</scope>
    <source>
        <strain evidence="2 3">NPDC004119</strain>
    </source>
</reference>
<dbReference type="InterPro" id="IPR029058">
    <property type="entry name" value="AB_hydrolase_fold"/>
</dbReference>
<dbReference type="SUPFAM" id="SSF53474">
    <property type="entry name" value="alpha/beta-Hydrolases"/>
    <property type="match status" value="1"/>
</dbReference>
<comment type="caution">
    <text evidence="2">The sequence shown here is derived from an EMBL/GenBank/DDBJ whole genome shotgun (WGS) entry which is preliminary data.</text>
</comment>
<evidence type="ECO:0000259" key="1">
    <source>
        <dbReference type="Pfam" id="PF12697"/>
    </source>
</evidence>